<feature type="region of interest" description="Disordered" evidence="1">
    <location>
        <begin position="49"/>
        <end position="68"/>
    </location>
</feature>
<name>A0ABY5PFF5_9ACTN</name>
<gene>
    <name evidence="2" type="ORF">LRS13_22575</name>
</gene>
<sequence>MSGDTAFRFVQFELPWAPGPPAGRYVIREHLGEPPGHVIVVRELTAAERRRPRRRPRGEAPAPPPREVPTWRITVIDATPLAGAEVAADWLSNADHDALVADAIRRLDRVLYLHRVAARDPAARDLAPEQALVVRIGYGTGEQVAEATWDAAIALPRQKDPKRSRAATLRPQERLAALLGGRDAALACEELTLRARADLNADREREAALQLQIALRAARAELQPWRETGDLGARLAELDELQDDADAAAARALEGGLEREQAEHVARALGRLEAALRARTVEALR</sequence>
<organism evidence="2 3">
    <name type="scientific">Svornostia abyssi</name>
    <dbReference type="NCBI Taxonomy" id="2898438"/>
    <lineage>
        <taxon>Bacteria</taxon>
        <taxon>Bacillati</taxon>
        <taxon>Actinomycetota</taxon>
        <taxon>Thermoleophilia</taxon>
        <taxon>Solirubrobacterales</taxon>
        <taxon>Baekduiaceae</taxon>
        <taxon>Svornostia</taxon>
    </lineage>
</organism>
<proteinExistence type="predicted"/>
<accession>A0ABY5PFF5</accession>
<evidence type="ECO:0000313" key="2">
    <source>
        <dbReference type="EMBL" id="UUY03421.1"/>
    </source>
</evidence>
<protein>
    <recommendedName>
        <fullName evidence="4">PE-PGRS family protein</fullName>
    </recommendedName>
</protein>
<evidence type="ECO:0000256" key="1">
    <source>
        <dbReference type="SAM" id="MobiDB-lite"/>
    </source>
</evidence>
<evidence type="ECO:0008006" key="4">
    <source>
        <dbReference type="Google" id="ProtNLM"/>
    </source>
</evidence>
<dbReference type="Proteomes" id="UP001058860">
    <property type="component" value="Chromosome"/>
</dbReference>
<dbReference type="EMBL" id="CP088295">
    <property type="protein sequence ID" value="UUY03421.1"/>
    <property type="molecule type" value="Genomic_DNA"/>
</dbReference>
<dbReference type="RefSeq" id="WP_353863927.1">
    <property type="nucleotide sequence ID" value="NZ_CP088295.1"/>
</dbReference>
<keyword evidence="3" id="KW-1185">Reference proteome</keyword>
<evidence type="ECO:0000313" key="3">
    <source>
        <dbReference type="Proteomes" id="UP001058860"/>
    </source>
</evidence>
<reference evidence="3" key="1">
    <citation type="submission" date="2021-11" db="EMBL/GenBank/DDBJ databases">
        <title>Cultivation dependent microbiological survey of springs from the worlds oldest radium mine currently devoted to the extraction of radon-saturated water.</title>
        <authorList>
            <person name="Kapinusova G."/>
            <person name="Smrhova T."/>
            <person name="Strejcek M."/>
            <person name="Suman J."/>
            <person name="Jani K."/>
            <person name="Pajer P."/>
            <person name="Uhlik O."/>
        </authorList>
    </citation>
    <scope>NUCLEOTIDE SEQUENCE [LARGE SCALE GENOMIC DNA]</scope>
    <source>
        <strain evidence="3">J379</strain>
    </source>
</reference>